<dbReference type="SUPFAM" id="SSF142433">
    <property type="entry name" value="CinA-like"/>
    <property type="match status" value="1"/>
</dbReference>
<dbReference type="Proteomes" id="UP000199532">
    <property type="component" value="Unassembled WGS sequence"/>
</dbReference>
<dbReference type="STRING" id="408657.SAMN04487995_2603"/>
<dbReference type="OrthoDB" id="6659578at2"/>
<feature type="domain" description="CinA C-terminal" evidence="1">
    <location>
        <begin position="10"/>
        <end position="154"/>
    </location>
</feature>
<dbReference type="InterPro" id="IPR008136">
    <property type="entry name" value="CinA_C"/>
</dbReference>
<dbReference type="Pfam" id="PF02464">
    <property type="entry name" value="CinA"/>
    <property type="match status" value="1"/>
</dbReference>
<evidence type="ECO:0000313" key="3">
    <source>
        <dbReference type="Proteomes" id="UP000199532"/>
    </source>
</evidence>
<organism evidence="2 3">
    <name type="scientific">Dyadobacter koreensis</name>
    <dbReference type="NCBI Taxonomy" id="408657"/>
    <lineage>
        <taxon>Bacteria</taxon>
        <taxon>Pseudomonadati</taxon>
        <taxon>Bacteroidota</taxon>
        <taxon>Cytophagia</taxon>
        <taxon>Cytophagales</taxon>
        <taxon>Spirosomataceae</taxon>
        <taxon>Dyadobacter</taxon>
    </lineage>
</organism>
<reference evidence="2 3" key="1">
    <citation type="submission" date="2016-10" db="EMBL/GenBank/DDBJ databases">
        <authorList>
            <person name="de Groot N.N."/>
        </authorList>
    </citation>
    <scope>NUCLEOTIDE SEQUENCE [LARGE SCALE GENOMIC DNA]</scope>
    <source>
        <strain evidence="2 3">DSM 19938</strain>
    </source>
</reference>
<proteinExistence type="predicted"/>
<dbReference type="EMBL" id="FNXY01000004">
    <property type="protein sequence ID" value="SEI93139.1"/>
    <property type="molecule type" value="Genomic_DNA"/>
</dbReference>
<name>A0A1H6ULH5_9BACT</name>
<evidence type="ECO:0000313" key="2">
    <source>
        <dbReference type="EMBL" id="SEI93139.1"/>
    </source>
</evidence>
<dbReference type="InterPro" id="IPR036653">
    <property type="entry name" value="CinA-like_C"/>
</dbReference>
<protein>
    <submittedName>
        <fullName evidence="2">Competence/damage-inducible protein cinA</fullName>
    </submittedName>
</protein>
<dbReference type="NCBIfam" id="TIGR00199">
    <property type="entry name" value="PncC_domain"/>
    <property type="match status" value="1"/>
</dbReference>
<evidence type="ECO:0000259" key="1">
    <source>
        <dbReference type="Pfam" id="PF02464"/>
    </source>
</evidence>
<keyword evidence="3" id="KW-1185">Reference proteome</keyword>
<dbReference type="Gene3D" id="3.90.950.20">
    <property type="entry name" value="CinA-like"/>
    <property type="match status" value="1"/>
</dbReference>
<sequence length="163" mass="17349">MPSQFVITCSRVMAEQNLTIAFAESATAGRLCSEFSLVPDSGKVLIGGITCYDACVKEDLLGVSKDLVDKYTPESAPVTKALAIGLKKIMTADIYVAVTGLTTAGGSETPEKPVGTMFIHICFQDRHISSHQVFNGNAEEIMIQTVDLAAKLVMGELSSFPVS</sequence>
<gene>
    <name evidence="2" type="ORF">SAMN04487995_2603</name>
</gene>
<dbReference type="RefSeq" id="WP_090335603.1">
    <property type="nucleotide sequence ID" value="NZ_FNXY01000004.1"/>
</dbReference>
<dbReference type="AlphaFoldDB" id="A0A1H6ULH5"/>
<accession>A0A1H6ULH5</accession>